<dbReference type="GO" id="GO:0000155">
    <property type="term" value="F:phosphorelay sensor kinase activity"/>
    <property type="evidence" value="ECO:0007669"/>
    <property type="project" value="InterPro"/>
</dbReference>
<accession>A0A6J6K3L8</accession>
<evidence type="ECO:0000256" key="4">
    <source>
        <dbReference type="ARBA" id="ARBA00022679"/>
    </source>
</evidence>
<evidence type="ECO:0000256" key="6">
    <source>
        <dbReference type="ARBA" id="ARBA00023012"/>
    </source>
</evidence>
<dbReference type="PROSITE" id="PS50109">
    <property type="entry name" value="HIS_KIN"/>
    <property type="match status" value="1"/>
</dbReference>
<dbReference type="SMART" id="SM00387">
    <property type="entry name" value="HATPase_c"/>
    <property type="match status" value="1"/>
</dbReference>
<dbReference type="GO" id="GO:0016036">
    <property type="term" value="P:cellular response to phosphate starvation"/>
    <property type="evidence" value="ECO:0007669"/>
    <property type="project" value="TreeGrafter"/>
</dbReference>
<keyword evidence="6" id="KW-0902">Two-component regulatory system</keyword>
<dbReference type="Pfam" id="PF02518">
    <property type="entry name" value="HATPase_c"/>
    <property type="match status" value="1"/>
</dbReference>
<dbReference type="AlphaFoldDB" id="A0A6J6K3L8"/>
<evidence type="ECO:0000256" key="1">
    <source>
        <dbReference type="ARBA" id="ARBA00000085"/>
    </source>
</evidence>
<dbReference type="InterPro" id="IPR004358">
    <property type="entry name" value="Sig_transdc_His_kin-like_C"/>
</dbReference>
<keyword evidence="5" id="KW-0418">Kinase</keyword>
<dbReference type="InterPro" id="IPR036890">
    <property type="entry name" value="HATPase_C_sf"/>
</dbReference>
<dbReference type="Gene3D" id="3.30.565.10">
    <property type="entry name" value="Histidine kinase-like ATPase, C-terminal domain"/>
    <property type="match status" value="1"/>
</dbReference>
<dbReference type="InterPro" id="IPR036097">
    <property type="entry name" value="HisK_dim/P_sf"/>
</dbReference>
<dbReference type="InterPro" id="IPR003594">
    <property type="entry name" value="HATPase_dom"/>
</dbReference>
<dbReference type="InterPro" id="IPR050351">
    <property type="entry name" value="BphY/WalK/GraS-like"/>
</dbReference>
<sequence>MWVLSILKRSFGAKQDSASESEQNQAARVAALSQILDVLPDAAAIVDASDQVLEASANCIAMGLVSNGRIAPVEIRALNREVHRLRKTQSRESVINRSGSRLGNWEARVQISPIDDDLSLMIAQDLSEERRLNDVRRDFVANVSHELKTPVGALSLLAEAVQAADTDIEQVRHFTSRMQVEVKRLTAMISDLVALSQVQGDAALRNSAPVQVQSIIAEAVDATKISAEQQHIEVSISDDVEPGRIFGDEQQLVTALSNLISNAIKYSPSHTKVGVGSRRVGNMIEISVTDQGPGIPESDVERIFERFYRVDPARSRDTGGTGLGLAIVKHVCANHGGECTVWSQLGQGSTFTLRFPAYLNGSATPAEVSGK</sequence>
<evidence type="ECO:0000313" key="8">
    <source>
        <dbReference type="EMBL" id="CAB4644357.1"/>
    </source>
</evidence>
<feature type="domain" description="Histidine kinase" evidence="7">
    <location>
        <begin position="142"/>
        <end position="359"/>
    </location>
</feature>
<evidence type="ECO:0000256" key="2">
    <source>
        <dbReference type="ARBA" id="ARBA00012438"/>
    </source>
</evidence>
<protein>
    <recommendedName>
        <fullName evidence="2">histidine kinase</fullName>
        <ecNumber evidence="2">2.7.13.3</ecNumber>
    </recommendedName>
</protein>
<dbReference type="CDD" id="cd00075">
    <property type="entry name" value="HATPase"/>
    <property type="match status" value="1"/>
</dbReference>
<evidence type="ECO:0000256" key="3">
    <source>
        <dbReference type="ARBA" id="ARBA00022553"/>
    </source>
</evidence>
<gene>
    <name evidence="8" type="ORF">UFOPK2171_00298</name>
</gene>
<dbReference type="PANTHER" id="PTHR45453">
    <property type="entry name" value="PHOSPHATE REGULON SENSOR PROTEIN PHOR"/>
    <property type="match status" value="1"/>
</dbReference>
<dbReference type="InterPro" id="IPR005467">
    <property type="entry name" value="His_kinase_dom"/>
</dbReference>
<reference evidence="8" key="1">
    <citation type="submission" date="2020-05" db="EMBL/GenBank/DDBJ databases">
        <authorList>
            <person name="Chiriac C."/>
            <person name="Salcher M."/>
            <person name="Ghai R."/>
            <person name="Kavagutti S V."/>
        </authorList>
    </citation>
    <scope>NUCLEOTIDE SEQUENCE</scope>
</reference>
<dbReference type="EC" id="2.7.13.3" evidence="2"/>
<dbReference type="InterPro" id="IPR003661">
    <property type="entry name" value="HisK_dim/P_dom"/>
</dbReference>
<evidence type="ECO:0000256" key="5">
    <source>
        <dbReference type="ARBA" id="ARBA00022777"/>
    </source>
</evidence>
<dbReference type="EMBL" id="CAEZWD010000020">
    <property type="protein sequence ID" value="CAB4644357.1"/>
    <property type="molecule type" value="Genomic_DNA"/>
</dbReference>
<dbReference type="FunFam" id="3.30.565.10:FF:000006">
    <property type="entry name" value="Sensor histidine kinase WalK"/>
    <property type="match status" value="1"/>
</dbReference>
<dbReference type="SUPFAM" id="SSF55874">
    <property type="entry name" value="ATPase domain of HSP90 chaperone/DNA topoisomerase II/histidine kinase"/>
    <property type="match status" value="1"/>
</dbReference>
<comment type="catalytic activity">
    <reaction evidence="1">
        <text>ATP + protein L-histidine = ADP + protein N-phospho-L-histidine.</text>
        <dbReference type="EC" id="2.7.13.3"/>
    </reaction>
</comment>
<dbReference type="GO" id="GO:0004721">
    <property type="term" value="F:phosphoprotein phosphatase activity"/>
    <property type="evidence" value="ECO:0007669"/>
    <property type="project" value="TreeGrafter"/>
</dbReference>
<dbReference type="SMART" id="SM00388">
    <property type="entry name" value="HisKA"/>
    <property type="match status" value="1"/>
</dbReference>
<dbReference type="Pfam" id="PF00512">
    <property type="entry name" value="HisKA"/>
    <property type="match status" value="1"/>
</dbReference>
<proteinExistence type="predicted"/>
<dbReference type="PANTHER" id="PTHR45453:SF1">
    <property type="entry name" value="PHOSPHATE REGULON SENSOR PROTEIN PHOR"/>
    <property type="match status" value="1"/>
</dbReference>
<keyword evidence="3" id="KW-0597">Phosphoprotein</keyword>
<organism evidence="8">
    <name type="scientific">freshwater metagenome</name>
    <dbReference type="NCBI Taxonomy" id="449393"/>
    <lineage>
        <taxon>unclassified sequences</taxon>
        <taxon>metagenomes</taxon>
        <taxon>ecological metagenomes</taxon>
    </lineage>
</organism>
<name>A0A6J6K3L8_9ZZZZ</name>
<dbReference type="GO" id="GO:0005886">
    <property type="term" value="C:plasma membrane"/>
    <property type="evidence" value="ECO:0007669"/>
    <property type="project" value="TreeGrafter"/>
</dbReference>
<evidence type="ECO:0000259" key="7">
    <source>
        <dbReference type="PROSITE" id="PS50109"/>
    </source>
</evidence>
<dbReference type="PRINTS" id="PR00344">
    <property type="entry name" value="BCTRLSENSOR"/>
</dbReference>
<dbReference type="CDD" id="cd00082">
    <property type="entry name" value="HisKA"/>
    <property type="match status" value="1"/>
</dbReference>
<dbReference type="Gene3D" id="1.10.287.130">
    <property type="match status" value="1"/>
</dbReference>
<dbReference type="SUPFAM" id="SSF47384">
    <property type="entry name" value="Homodimeric domain of signal transducing histidine kinase"/>
    <property type="match status" value="1"/>
</dbReference>
<keyword evidence="4" id="KW-0808">Transferase</keyword>